<keyword evidence="5" id="KW-1185">Reference proteome</keyword>
<reference evidence="4" key="2">
    <citation type="submission" date="2020-09" db="EMBL/GenBank/DDBJ databases">
        <authorList>
            <person name="Sun Q."/>
            <person name="Ohkuma M."/>
        </authorList>
    </citation>
    <scope>NUCLEOTIDE SEQUENCE</scope>
    <source>
        <strain evidence="4">JCM 4391</strain>
    </source>
</reference>
<dbReference type="SUPFAM" id="SSF52091">
    <property type="entry name" value="SpoIIaa-like"/>
    <property type="match status" value="1"/>
</dbReference>
<gene>
    <name evidence="4" type="ORF">GCM10010274_43320</name>
</gene>
<dbReference type="Pfam" id="PF13466">
    <property type="entry name" value="STAS_2"/>
    <property type="match status" value="1"/>
</dbReference>
<evidence type="ECO:0008006" key="6">
    <source>
        <dbReference type="Google" id="ProtNLM"/>
    </source>
</evidence>
<dbReference type="InterPro" id="IPR025847">
    <property type="entry name" value="MEDS_domain"/>
</dbReference>
<dbReference type="Gene3D" id="3.30.750.24">
    <property type="entry name" value="STAS domain"/>
    <property type="match status" value="1"/>
</dbReference>
<reference evidence="4" key="1">
    <citation type="journal article" date="2014" name="Int. J. Syst. Evol. Microbiol.">
        <title>Complete genome sequence of Corynebacterium casei LMG S-19264T (=DSM 44701T), isolated from a smear-ripened cheese.</title>
        <authorList>
            <consortium name="US DOE Joint Genome Institute (JGI-PGF)"/>
            <person name="Walter F."/>
            <person name="Albersmeier A."/>
            <person name="Kalinowski J."/>
            <person name="Ruckert C."/>
        </authorList>
    </citation>
    <scope>NUCLEOTIDE SEQUENCE</scope>
    <source>
        <strain evidence="4">JCM 4391</strain>
    </source>
</reference>
<proteinExistence type="predicted"/>
<evidence type="ECO:0000259" key="2">
    <source>
        <dbReference type="Pfam" id="PF13466"/>
    </source>
</evidence>
<dbReference type="EMBL" id="BMTP01000011">
    <property type="protein sequence ID" value="GGU50004.1"/>
    <property type="molecule type" value="Genomic_DNA"/>
</dbReference>
<feature type="region of interest" description="Disordered" evidence="1">
    <location>
        <begin position="1"/>
        <end position="57"/>
    </location>
</feature>
<organism evidence="4 5">
    <name type="scientific">Streptomyces lavendofoliae</name>
    <dbReference type="NCBI Taxonomy" id="67314"/>
    <lineage>
        <taxon>Bacteria</taxon>
        <taxon>Bacillati</taxon>
        <taxon>Actinomycetota</taxon>
        <taxon>Actinomycetes</taxon>
        <taxon>Kitasatosporales</taxon>
        <taxon>Streptomycetaceae</taxon>
        <taxon>Streptomyces</taxon>
    </lineage>
</organism>
<dbReference type="AlphaFoldDB" id="A0A918I113"/>
<dbReference type="Proteomes" id="UP000636661">
    <property type="component" value="Unassembled WGS sequence"/>
</dbReference>
<evidence type="ECO:0000313" key="5">
    <source>
        <dbReference type="Proteomes" id="UP000636661"/>
    </source>
</evidence>
<feature type="compositionally biased region" description="Pro residues" evidence="1">
    <location>
        <begin position="33"/>
        <end position="48"/>
    </location>
</feature>
<feature type="compositionally biased region" description="Gly residues" evidence="1">
    <location>
        <begin position="1"/>
        <end position="10"/>
    </location>
</feature>
<dbReference type="Pfam" id="PF14417">
    <property type="entry name" value="MEDS"/>
    <property type="match status" value="1"/>
</dbReference>
<evidence type="ECO:0000256" key="1">
    <source>
        <dbReference type="SAM" id="MobiDB-lite"/>
    </source>
</evidence>
<feature type="domain" description="MlaB-like STAS" evidence="2">
    <location>
        <begin position="291"/>
        <end position="365"/>
    </location>
</feature>
<accession>A0A918I113</accession>
<evidence type="ECO:0000259" key="3">
    <source>
        <dbReference type="Pfam" id="PF14417"/>
    </source>
</evidence>
<sequence>MPGTETGGAAGRLPYAHRLGSAAAPGTGEAPRVRPPARLPSRPSPPRGTVPVRVTAASASSRTLRATVRLVRWRGDVRPRGHGKGWVVTMRVPAAEGMESAADRHTAAIFSTDAEWADHLVAFVRAGLEHGEQVQYFADATEPGQVMRTLTDRGVDAASAVRRGQFVVTTAAETYLTGGRFDPDAMIELWRVAVESAASRGHRALRAIGEMSWAVRDIAGADRLLEYELRIHQEVFERLPLTASCFYDQRVVPHDALEVLAGAHLTRVGASSAAGPAPSVAVAPLSDRPGLRLSGSAGYESRRTVESAAAALAGSPTEQVTLDLSALDHLDVAALADIAQAAMRRLPARVHVLGAPPALTRMLHFFPELASGLEVTGR</sequence>
<evidence type="ECO:0000313" key="4">
    <source>
        <dbReference type="EMBL" id="GGU50004.1"/>
    </source>
</evidence>
<dbReference type="InterPro" id="IPR058548">
    <property type="entry name" value="MlaB-like_STAS"/>
</dbReference>
<name>A0A918I113_9ACTN</name>
<comment type="caution">
    <text evidence="4">The sequence shown here is derived from an EMBL/GenBank/DDBJ whole genome shotgun (WGS) entry which is preliminary data.</text>
</comment>
<dbReference type="InterPro" id="IPR036513">
    <property type="entry name" value="STAS_dom_sf"/>
</dbReference>
<protein>
    <recommendedName>
        <fullName evidence="6">STAS domain-containing protein</fullName>
    </recommendedName>
</protein>
<feature type="domain" description="MEDS" evidence="3">
    <location>
        <begin position="104"/>
        <end position="264"/>
    </location>
</feature>